<reference evidence="1 2" key="2">
    <citation type="submission" date="2018-11" db="EMBL/GenBank/DDBJ databases">
        <authorList>
            <consortium name="Pathogen Informatics"/>
        </authorList>
    </citation>
    <scope>NUCLEOTIDE SEQUENCE [LARGE SCALE GENOMIC DNA]</scope>
</reference>
<dbReference type="Pfam" id="PF14975">
    <property type="entry name" value="DUF4512"/>
    <property type="match status" value="1"/>
</dbReference>
<proteinExistence type="predicted"/>
<protein>
    <submittedName>
        <fullName evidence="3">UPF0729 protein GD16342</fullName>
    </submittedName>
</protein>
<reference evidence="3" key="1">
    <citation type="submission" date="2016-06" db="UniProtKB">
        <authorList>
            <consortium name="WormBaseParasite"/>
        </authorList>
    </citation>
    <scope>IDENTIFICATION</scope>
</reference>
<dbReference type="EMBL" id="UYWY01020161">
    <property type="protein sequence ID" value="VDM40709.1"/>
    <property type="molecule type" value="Genomic_DNA"/>
</dbReference>
<keyword evidence="2" id="KW-1185">Reference proteome</keyword>
<evidence type="ECO:0000313" key="3">
    <source>
        <dbReference type="WBParaSite" id="TCNE_0000938801-mRNA-1"/>
    </source>
</evidence>
<dbReference type="InterPro" id="IPR026776">
    <property type="entry name" value="UPF0729_C18orf32-like"/>
</dbReference>
<organism evidence="2 3">
    <name type="scientific">Toxocara canis</name>
    <name type="common">Canine roundworm</name>
    <dbReference type="NCBI Taxonomy" id="6265"/>
    <lineage>
        <taxon>Eukaryota</taxon>
        <taxon>Metazoa</taxon>
        <taxon>Ecdysozoa</taxon>
        <taxon>Nematoda</taxon>
        <taxon>Chromadorea</taxon>
        <taxon>Rhabditida</taxon>
        <taxon>Spirurina</taxon>
        <taxon>Ascaridomorpha</taxon>
        <taxon>Ascaridoidea</taxon>
        <taxon>Toxocaridae</taxon>
        <taxon>Toxocara</taxon>
    </lineage>
</organism>
<dbReference type="Proteomes" id="UP000050794">
    <property type="component" value="Unassembled WGS sequence"/>
</dbReference>
<dbReference type="WBParaSite" id="TCNE_0000938801-mRNA-1">
    <property type="protein sequence ID" value="TCNE_0000938801-mRNA-1"/>
    <property type="gene ID" value="TCNE_0000938801"/>
</dbReference>
<gene>
    <name evidence="1" type="ORF">TCNE_LOCUS9388</name>
</gene>
<dbReference type="AlphaFoldDB" id="A0A183ULL8"/>
<evidence type="ECO:0000313" key="2">
    <source>
        <dbReference type="Proteomes" id="UP000050794"/>
    </source>
</evidence>
<name>A0A183ULL8_TOXCA</name>
<sequence length="83" mass="9204">MVCVPCIILPILLAIYLKFIQPYVLHLLPESWRIKFDAILYPTCPARPPPPVQKESVDVGGTVQSDDTAAKIGCDKGVRQKVE</sequence>
<accession>A0A183ULL8</accession>
<evidence type="ECO:0000313" key="1">
    <source>
        <dbReference type="EMBL" id="VDM40709.1"/>
    </source>
</evidence>